<dbReference type="RefSeq" id="WP_203666814.1">
    <property type="nucleotide sequence ID" value="NZ_BONO01000001.1"/>
</dbReference>
<accession>A0A919P5R7</accession>
<sequence length="102" mass="9828">MDEMQRWTAAAAAELGVAPDLLPGVAGPVLDLVREVAHGVSRPAAPLSAFLVGVAAGSAAASVPGSPASGAVAPDVAVDPADALAAVGRLRALAAAWQPAAD</sequence>
<keyword evidence="3" id="KW-1185">Reference proteome</keyword>
<reference evidence="2" key="1">
    <citation type="submission" date="2021-01" db="EMBL/GenBank/DDBJ databases">
        <title>Whole genome shotgun sequence of Cellulomonas pakistanensis NBRC 110800.</title>
        <authorList>
            <person name="Komaki H."/>
            <person name="Tamura T."/>
        </authorList>
    </citation>
    <scope>NUCLEOTIDE SEQUENCE</scope>
    <source>
        <strain evidence="2">NBRC 110800</strain>
    </source>
</reference>
<dbReference type="Pfam" id="PF20058">
    <property type="entry name" value="DUF6457"/>
    <property type="match status" value="1"/>
</dbReference>
<evidence type="ECO:0000313" key="3">
    <source>
        <dbReference type="Proteomes" id="UP000642125"/>
    </source>
</evidence>
<dbReference type="InterPro" id="IPR045598">
    <property type="entry name" value="DUF6457"/>
</dbReference>
<protein>
    <recommendedName>
        <fullName evidence="1">DUF6457 domain-containing protein</fullName>
    </recommendedName>
</protein>
<evidence type="ECO:0000259" key="1">
    <source>
        <dbReference type="Pfam" id="PF20058"/>
    </source>
</evidence>
<name>A0A919P5R7_9CELL</name>
<evidence type="ECO:0000313" key="2">
    <source>
        <dbReference type="EMBL" id="GIG34770.1"/>
    </source>
</evidence>
<proteinExistence type="predicted"/>
<organism evidence="2 3">
    <name type="scientific">Cellulomonas pakistanensis</name>
    <dbReference type="NCBI Taxonomy" id="992287"/>
    <lineage>
        <taxon>Bacteria</taxon>
        <taxon>Bacillati</taxon>
        <taxon>Actinomycetota</taxon>
        <taxon>Actinomycetes</taxon>
        <taxon>Micrococcales</taxon>
        <taxon>Cellulomonadaceae</taxon>
        <taxon>Cellulomonas</taxon>
    </lineage>
</organism>
<dbReference type="Proteomes" id="UP000642125">
    <property type="component" value="Unassembled WGS sequence"/>
</dbReference>
<gene>
    <name evidence="2" type="ORF">Cpa01nite_01510</name>
</gene>
<dbReference type="EMBL" id="BONO01000001">
    <property type="protein sequence ID" value="GIG34770.1"/>
    <property type="molecule type" value="Genomic_DNA"/>
</dbReference>
<comment type="caution">
    <text evidence="2">The sequence shown here is derived from an EMBL/GenBank/DDBJ whole genome shotgun (WGS) entry which is preliminary data.</text>
</comment>
<feature type="domain" description="DUF6457" evidence="1">
    <location>
        <begin position="2"/>
        <end position="101"/>
    </location>
</feature>
<dbReference type="AlphaFoldDB" id="A0A919P5R7"/>